<reference evidence="2 4" key="2">
    <citation type="journal article" date="2013" name="Nature">
        <title>Insights into bilaterian evolution from three spiralian genomes.</title>
        <authorList>
            <person name="Simakov O."/>
            <person name="Marletaz F."/>
            <person name="Cho S.J."/>
            <person name="Edsinger-Gonzales E."/>
            <person name="Havlak P."/>
            <person name="Hellsten U."/>
            <person name="Kuo D.H."/>
            <person name="Larsson T."/>
            <person name="Lv J."/>
            <person name="Arendt D."/>
            <person name="Savage R."/>
            <person name="Osoegawa K."/>
            <person name="de Jong P."/>
            <person name="Grimwood J."/>
            <person name="Chapman J.A."/>
            <person name="Shapiro H."/>
            <person name="Aerts A."/>
            <person name="Otillar R.P."/>
            <person name="Terry A.Y."/>
            <person name="Boore J.L."/>
            <person name="Grigoriev I.V."/>
            <person name="Lindberg D.R."/>
            <person name="Seaver E.C."/>
            <person name="Weisblat D.A."/>
            <person name="Putnam N.H."/>
            <person name="Rokhsar D.S."/>
        </authorList>
    </citation>
    <scope>NUCLEOTIDE SEQUENCE</scope>
    <source>
        <strain evidence="2 4">I ESC-2004</strain>
    </source>
</reference>
<dbReference type="SMART" id="SM00114">
    <property type="entry name" value="CARD"/>
    <property type="match status" value="1"/>
</dbReference>
<dbReference type="InterPro" id="IPR037939">
    <property type="entry name" value="CRADD"/>
</dbReference>
<evidence type="ECO:0000313" key="4">
    <source>
        <dbReference type="Proteomes" id="UP000014760"/>
    </source>
</evidence>
<dbReference type="Gene3D" id="1.10.533.10">
    <property type="entry name" value="Death Domain, Fas"/>
    <property type="match status" value="1"/>
</dbReference>
<gene>
    <name evidence="2" type="ORF">CAPTEDRAFT_223019</name>
</gene>
<dbReference type="InterPro" id="IPR011029">
    <property type="entry name" value="DEATH-like_dom_sf"/>
</dbReference>
<proteinExistence type="predicted"/>
<dbReference type="AlphaFoldDB" id="R7UIM6"/>
<dbReference type="EMBL" id="KB303456">
    <property type="protein sequence ID" value="ELU03122.1"/>
    <property type="molecule type" value="Genomic_DNA"/>
</dbReference>
<reference evidence="3" key="3">
    <citation type="submission" date="2015-06" db="UniProtKB">
        <authorList>
            <consortium name="EnsemblMetazoa"/>
        </authorList>
    </citation>
    <scope>IDENTIFICATION</scope>
</reference>
<feature type="domain" description="CARD" evidence="1">
    <location>
        <begin position="26"/>
        <end position="108"/>
    </location>
</feature>
<dbReference type="PANTHER" id="PTHR15034:SF5">
    <property type="entry name" value="DEATH DOMAIN-CONTAINING PROTEIN CRADD"/>
    <property type="match status" value="1"/>
</dbReference>
<dbReference type="EnsemblMetazoa" id="CapteT223019">
    <property type="protein sequence ID" value="CapteP223019"/>
    <property type="gene ID" value="CapteG223019"/>
</dbReference>
<dbReference type="OrthoDB" id="10004338at2759"/>
<dbReference type="HOGENOM" id="CLU_109084_1_0_1"/>
<dbReference type="Pfam" id="PF00619">
    <property type="entry name" value="CARD"/>
    <property type="match status" value="1"/>
</dbReference>
<accession>R7UIM6</accession>
<evidence type="ECO:0000259" key="1">
    <source>
        <dbReference type="PROSITE" id="PS50209"/>
    </source>
</evidence>
<dbReference type="GO" id="GO:0042981">
    <property type="term" value="P:regulation of apoptotic process"/>
    <property type="evidence" value="ECO:0007669"/>
    <property type="project" value="InterPro"/>
</dbReference>
<sequence length="117" mass="13651">MTFGCLGASQSLRLRILQSRGNMPLLSEQRKQILNVKRVELVESIQLHGLWSLLRSRKILTRPDEDRIKLNRTPFEQVCELLDHLEKRTDRDYDAFCECLKEDNQGYLVTDILLHGA</sequence>
<dbReference type="CDD" id="cd01671">
    <property type="entry name" value="CARD"/>
    <property type="match status" value="1"/>
</dbReference>
<dbReference type="GO" id="GO:0070513">
    <property type="term" value="F:death domain binding"/>
    <property type="evidence" value="ECO:0007669"/>
    <property type="project" value="InterPro"/>
</dbReference>
<dbReference type="SUPFAM" id="SSF47986">
    <property type="entry name" value="DEATH domain"/>
    <property type="match status" value="1"/>
</dbReference>
<organism evidence="2">
    <name type="scientific">Capitella teleta</name>
    <name type="common">Polychaete worm</name>
    <dbReference type="NCBI Taxonomy" id="283909"/>
    <lineage>
        <taxon>Eukaryota</taxon>
        <taxon>Metazoa</taxon>
        <taxon>Spiralia</taxon>
        <taxon>Lophotrochozoa</taxon>
        <taxon>Annelida</taxon>
        <taxon>Polychaeta</taxon>
        <taxon>Sedentaria</taxon>
        <taxon>Scolecida</taxon>
        <taxon>Capitellidae</taxon>
        <taxon>Capitella</taxon>
    </lineage>
</organism>
<reference evidence="4" key="1">
    <citation type="submission" date="2012-12" db="EMBL/GenBank/DDBJ databases">
        <authorList>
            <person name="Hellsten U."/>
            <person name="Grimwood J."/>
            <person name="Chapman J.A."/>
            <person name="Shapiro H."/>
            <person name="Aerts A."/>
            <person name="Otillar R.P."/>
            <person name="Terry A.Y."/>
            <person name="Boore J.L."/>
            <person name="Simakov O."/>
            <person name="Marletaz F."/>
            <person name="Cho S.-J."/>
            <person name="Edsinger-Gonzales E."/>
            <person name="Havlak P."/>
            <person name="Kuo D.-H."/>
            <person name="Larsson T."/>
            <person name="Lv J."/>
            <person name="Arendt D."/>
            <person name="Savage R."/>
            <person name="Osoegawa K."/>
            <person name="de Jong P."/>
            <person name="Lindberg D.R."/>
            <person name="Seaver E.C."/>
            <person name="Weisblat D.A."/>
            <person name="Putnam N.H."/>
            <person name="Grigoriev I.V."/>
            <person name="Rokhsar D.S."/>
        </authorList>
    </citation>
    <scope>NUCLEOTIDE SEQUENCE</scope>
    <source>
        <strain evidence="4">I ESC-2004</strain>
    </source>
</reference>
<keyword evidence="4" id="KW-1185">Reference proteome</keyword>
<protein>
    <recommendedName>
        <fullName evidence="1">CARD domain-containing protein</fullName>
    </recommendedName>
</protein>
<dbReference type="GO" id="GO:0002020">
    <property type="term" value="F:protease binding"/>
    <property type="evidence" value="ECO:0007669"/>
    <property type="project" value="InterPro"/>
</dbReference>
<dbReference type="Proteomes" id="UP000014760">
    <property type="component" value="Unassembled WGS sequence"/>
</dbReference>
<name>R7UIM6_CAPTE</name>
<dbReference type="InterPro" id="IPR001315">
    <property type="entry name" value="CARD"/>
</dbReference>
<evidence type="ECO:0000313" key="3">
    <source>
        <dbReference type="EnsemblMetazoa" id="CapteP223019"/>
    </source>
</evidence>
<dbReference type="PROSITE" id="PS50209">
    <property type="entry name" value="CARD"/>
    <property type="match status" value="1"/>
</dbReference>
<dbReference type="EMBL" id="AMQN01001515">
    <property type="status" value="NOT_ANNOTATED_CDS"/>
    <property type="molecule type" value="Genomic_DNA"/>
</dbReference>
<dbReference type="PANTHER" id="PTHR15034">
    <property type="entry name" value="DEATH DOMAIN-CONTAINING PROTEIN CRADD"/>
    <property type="match status" value="1"/>
</dbReference>
<evidence type="ECO:0000313" key="2">
    <source>
        <dbReference type="EMBL" id="ELU03122.1"/>
    </source>
</evidence>